<keyword evidence="3" id="KW-1185">Reference proteome</keyword>
<name>A0A8X6J7U6_NEPPI</name>
<proteinExistence type="predicted"/>
<dbReference type="EMBL" id="BMAW01090282">
    <property type="protein sequence ID" value="GFS43994.1"/>
    <property type="molecule type" value="Genomic_DNA"/>
</dbReference>
<protein>
    <submittedName>
        <fullName evidence="2">Uncharacterized protein</fullName>
    </submittedName>
</protein>
<comment type="caution">
    <text evidence="2">The sequence shown here is derived from an EMBL/GenBank/DDBJ whole genome shotgun (WGS) entry which is preliminary data.</text>
</comment>
<dbReference type="Proteomes" id="UP000887013">
    <property type="component" value="Unassembled WGS sequence"/>
</dbReference>
<organism evidence="2 3">
    <name type="scientific">Nephila pilipes</name>
    <name type="common">Giant wood spider</name>
    <name type="synonym">Nephila maculata</name>
    <dbReference type="NCBI Taxonomy" id="299642"/>
    <lineage>
        <taxon>Eukaryota</taxon>
        <taxon>Metazoa</taxon>
        <taxon>Ecdysozoa</taxon>
        <taxon>Arthropoda</taxon>
        <taxon>Chelicerata</taxon>
        <taxon>Arachnida</taxon>
        <taxon>Araneae</taxon>
        <taxon>Araneomorphae</taxon>
        <taxon>Entelegynae</taxon>
        <taxon>Araneoidea</taxon>
        <taxon>Nephilidae</taxon>
        <taxon>Nephila</taxon>
    </lineage>
</organism>
<evidence type="ECO:0000256" key="1">
    <source>
        <dbReference type="SAM" id="MobiDB-lite"/>
    </source>
</evidence>
<accession>A0A8X6J7U6</accession>
<feature type="region of interest" description="Disordered" evidence="1">
    <location>
        <begin position="26"/>
        <end position="59"/>
    </location>
</feature>
<gene>
    <name evidence="2" type="ORF">NPIL_245881</name>
</gene>
<sequence length="134" mass="15321">MQCLNAIGRLENFIGRYFSSHCSMSPSSYRGENKQKRGKSKHVPSRGGKSKWTPRVLSRSQGKLPRMTTQDFRLIGAHLPCFYAGEKKICLLTIKILFWPSRGRSTTLNRESCFVRWNGVSCIVLEKSIRLLVI</sequence>
<dbReference type="AlphaFoldDB" id="A0A8X6J7U6"/>
<reference evidence="2" key="1">
    <citation type="submission" date="2020-08" db="EMBL/GenBank/DDBJ databases">
        <title>Multicomponent nature underlies the extraordinary mechanical properties of spider dragline silk.</title>
        <authorList>
            <person name="Kono N."/>
            <person name="Nakamura H."/>
            <person name="Mori M."/>
            <person name="Yoshida Y."/>
            <person name="Ohtoshi R."/>
            <person name="Malay A.D."/>
            <person name="Moran D.A.P."/>
            <person name="Tomita M."/>
            <person name="Numata K."/>
            <person name="Arakawa K."/>
        </authorList>
    </citation>
    <scope>NUCLEOTIDE SEQUENCE</scope>
</reference>
<evidence type="ECO:0000313" key="2">
    <source>
        <dbReference type="EMBL" id="GFS43994.1"/>
    </source>
</evidence>
<evidence type="ECO:0000313" key="3">
    <source>
        <dbReference type="Proteomes" id="UP000887013"/>
    </source>
</evidence>